<dbReference type="SUPFAM" id="SSF51905">
    <property type="entry name" value="FAD/NAD(P)-binding domain"/>
    <property type="match status" value="1"/>
</dbReference>
<evidence type="ECO:0000256" key="2">
    <source>
        <dbReference type="ARBA" id="ARBA00022630"/>
    </source>
</evidence>
<evidence type="ECO:0000256" key="3">
    <source>
        <dbReference type="ARBA" id="ARBA00022827"/>
    </source>
</evidence>
<keyword evidence="3" id="KW-0274">FAD</keyword>
<dbReference type="Pfam" id="PF01494">
    <property type="entry name" value="FAD_binding_3"/>
    <property type="match status" value="1"/>
</dbReference>
<keyword evidence="6" id="KW-1185">Reference proteome</keyword>
<organism evidence="5 6">
    <name type="scientific">Microlunatus soli</name>
    <dbReference type="NCBI Taxonomy" id="630515"/>
    <lineage>
        <taxon>Bacteria</taxon>
        <taxon>Bacillati</taxon>
        <taxon>Actinomycetota</taxon>
        <taxon>Actinomycetes</taxon>
        <taxon>Propionibacteriales</taxon>
        <taxon>Propionibacteriaceae</taxon>
        <taxon>Microlunatus</taxon>
    </lineage>
</organism>
<dbReference type="GO" id="GO:0016709">
    <property type="term" value="F:oxidoreductase activity, acting on paired donors, with incorporation or reduction of molecular oxygen, NAD(P)H as one donor, and incorporation of one atom of oxygen"/>
    <property type="evidence" value="ECO:0007669"/>
    <property type="project" value="UniProtKB-ARBA"/>
</dbReference>
<proteinExistence type="predicted"/>
<dbReference type="STRING" id="630515.SAMN04489812_1957"/>
<dbReference type="Gene3D" id="3.30.70.2450">
    <property type="match status" value="1"/>
</dbReference>
<protein>
    <submittedName>
        <fullName evidence="5">2-polyprenyl-6-methoxyphenol hydroxylase</fullName>
    </submittedName>
</protein>
<dbReference type="InterPro" id="IPR002938">
    <property type="entry name" value="FAD-bd"/>
</dbReference>
<reference evidence="5 6" key="1">
    <citation type="submission" date="2016-10" db="EMBL/GenBank/DDBJ databases">
        <authorList>
            <person name="de Groot N.N."/>
        </authorList>
    </citation>
    <scope>NUCLEOTIDE SEQUENCE [LARGE SCALE GENOMIC DNA]</scope>
    <source>
        <strain evidence="5 6">DSM 21800</strain>
    </source>
</reference>
<feature type="domain" description="FAD-binding" evidence="4">
    <location>
        <begin position="2"/>
        <end position="342"/>
    </location>
</feature>
<keyword evidence="2" id="KW-0285">Flavoprotein</keyword>
<dbReference type="PANTHER" id="PTHR43004:SF19">
    <property type="entry name" value="BINDING MONOOXYGENASE, PUTATIVE (JCVI)-RELATED"/>
    <property type="match status" value="1"/>
</dbReference>
<evidence type="ECO:0000313" key="5">
    <source>
        <dbReference type="EMBL" id="SDS45529.1"/>
    </source>
</evidence>
<comment type="cofactor">
    <cofactor evidence="1">
        <name>FAD</name>
        <dbReference type="ChEBI" id="CHEBI:57692"/>
    </cofactor>
</comment>
<dbReference type="InterPro" id="IPR036188">
    <property type="entry name" value="FAD/NAD-bd_sf"/>
</dbReference>
<dbReference type="PANTHER" id="PTHR43004">
    <property type="entry name" value="TRK SYSTEM POTASSIUM UPTAKE PROTEIN"/>
    <property type="match status" value="1"/>
</dbReference>
<dbReference type="InterPro" id="IPR050641">
    <property type="entry name" value="RIFMO-like"/>
</dbReference>
<dbReference type="AlphaFoldDB" id="A0A1H1SDS6"/>
<evidence type="ECO:0000256" key="1">
    <source>
        <dbReference type="ARBA" id="ARBA00001974"/>
    </source>
</evidence>
<dbReference type="EMBL" id="LT629772">
    <property type="protein sequence ID" value="SDS45529.1"/>
    <property type="molecule type" value="Genomic_DNA"/>
</dbReference>
<dbReference type="Gene3D" id="3.40.30.120">
    <property type="match status" value="1"/>
</dbReference>
<dbReference type="GO" id="GO:0071949">
    <property type="term" value="F:FAD binding"/>
    <property type="evidence" value="ECO:0007669"/>
    <property type="project" value="InterPro"/>
</dbReference>
<dbReference type="Pfam" id="PF21274">
    <property type="entry name" value="Rng_hyd_C"/>
    <property type="match status" value="1"/>
</dbReference>
<gene>
    <name evidence="5" type="ORF">SAMN04489812_1957</name>
</gene>
<sequence>MDVAIIGAGPTGLALALELGRAGASVLVVEAAAERNRQSRASGIQPRTTEVLQMRGLLSAMQPYVRSREQIGGHFAGLPVPLDTTPFGSRFPVPVSIGQYDLECVLEAELAAFPQVELWRGAALTDLQQLDDGVTGVVRSTAETRQIRADYLIGADGAHSRVRRLAEIGFPGRAGLVAMAACDIRLSGVEDETPGHFSRYLHPHADGLAILSPLGNGVHRLLFGGSEQQGLDRNTPVGRDEVQRALTAACGPDVGLVEILHASRFSDASRQAETYRKGRVLLAGDAAHIHLPAGGQGINLGIQDAMNLGWKLGAVVAGRLPQSVLDSYHTERHPVAERVLVNTRAQGLLMGADHPDLGALRSVFTDLLRLPDANRYLSGMVSGLDTRYPMPGTAHPLLGLRMPDLPIADETADAGHRSGAGRRHLSDLQHRGDGLLVDLGAGLPGWATEAVRDVPGVTIATVAGPVDDDLPGLALVRPDGHVCATDAGGPDELAAALQLWFGASMPTDTRPRSACNELVR</sequence>
<dbReference type="PRINTS" id="PR00420">
    <property type="entry name" value="RNGMNOXGNASE"/>
</dbReference>
<name>A0A1H1SDS6_9ACTN</name>
<dbReference type="Proteomes" id="UP000199103">
    <property type="component" value="Chromosome I"/>
</dbReference>
<accession>A0A1H1SDS6</accession>
<evidence type="ECO:0000313" key="6">
    <source>
        <dbReference type="Proteomes" id="UP000199103"/>
    </source>
</evidence>
<dbReference type="RefSeq" id="WP_197680057.1">
    <property type="nucleotide sequence ID" value="NZ_LT629772.1"/>
</dbReference>
<evidence type="ECO:0000259" key="4">
    <source>
        <dbReference type="Pfam" id="PF01494"/>
    </source>
</evidence>
<dbReference type="Gene3D" id="3.50.50.60">
    <property type="entry name" value="FAD/NAD(P)-binding domain"/>
    <property type="match status" value="1"/>
</dbReference>